<keyword evidence="3" id="KW-1185">Reference proteome</keyword>
<accession>A0A7W4LL49</accession>
<dbReference type="AlphaFoldDB" id="A0A7W4LL49"/>
<name>A0A7W4LL49_9GAMM</name>
<dbReference type="PROSITE" id="PS51257">
    <property type="entry name" value="PROKAR_LIPOPROTEIN"/>
    <property type="match status" value="1"/>
</dbReference>
<feature type="chain" id="PRO_5030628106" description="Lipoprotein" evidence="1">
    <location>
        <begin position="17"/>
        <end position="223"/>
    </location>
</feature>
<dbReference type="EMBL" id="JACJUD010000002">
    <property type="protein sequence ID" value="MBB2495184.1"/>
    <property type="molecule type" value="Genomic_DNA"/>
</dbReference>
<dbReference type="RefSeq" id="WP_183088729.1">
    <property type="nucleotide sequence ID" value="NZ_JACJUD010000002.1"/>
</dbReference>
<gene>
    <name evidence="2" type="ORF">H3H51_09140</name>
</gene>
<evidence type="ECO:0000256" key="1">
    <source>
        <dbReference type="SAM" id="SignalP"/>
    </source>
</evidence>
<evidence type="ECO:0000313" key="2">
    <source>
        <dbReference type="EMBL" id="MBB2495184.1"/>
    </source>
</evidence>
<keyword evidence="1" id="KW-0732">Signal</keyword>
<comment type="caution">
    <text evidence="2">The sequence shown here is derived from an EMBL/GenBank/DDBJ whole genome shotgun (WGS) entry which is preliminary data.</text>
</comment>
<protein>
    <recommendedName>
        <fullName evidence="4">Lipoprotein</fullName>
    </recommendedName>
</protein>
<proteinExistence type="predicted"/>
<evidence type="ECO:0000313" key="3">
    <source>
        <dbReference type="Proteomes" id="UP000542720"/>
    </source>
</evidence>
<dbReference type="Proteomes" id="UP000542720">
    <property type="component" value="Unassembled WGS sequence"/>
</dbReference>
<evidence type="ECO:0008006" key="4">
    <source>
        <dbReference type="Google" id="ProtNLM"/>
    </source>
</evidence>
<feature type="signal peptide" evidence="1">
    <location>
        <begin position="1"/>
        <end position="16"/>
    </location>
</feature>
<sequence length="223" mass="24248">MSPARALIFALLPLFAGCQVFVPGENAGEPPRQRLQGELNLLNGQLQLRPCGEQRQFRLLNDGSSEIVREAGELLKDGPGPLFVDLSGHLSAGKTADNDGELQVSEVYRIQREGLGCDDPAFKRLVLRASGNEPDWSMNITSQGLVLYRPGQEPLALPYLEEQLPDGRFAISSEANGQRLDLWVAPQRCSNSMSGAVQHLSAELRLDGQVLRGCAAFGGARNR</sequence>
<organism evidence="2 3">
    <name type="scientific">Aquipseudomonas ullengensis</name>
    <dbReference type="NCBI Taxonomy" id="2759166"/>
    <lineage>
        <taxon>Bacteria</taxon>
        <taxon>Pseudomonadati</taxon>
        <taxon>Pseudomonadota</taxon>
        <taxon>Gammaproteobacteria</taxon>
        <taxon>Pseudomonadales</taxon>
        <taxon>Pseudomonadaceae</taxon>
        <taxon>Aquipseudomonas</taxon>
    </lineage>
</organism>
<reference evidence="2 3" key="1">
    <citation type="submission" date="2020-08" db="EMBL/GenBank/DDBJ databases">
        <authorList>
            <person name="Kim C.M."/>
        </authorList>
    </citation>
    <scope>NUCLEOTIDE SEQUENCE [LARGE SCALE GENOMIC DNA]</scope>
    <source>
        <strain evidence="2 3">UL070</strain>
    </source>
</reference>